<proteinExistence type="predicted"/>
<evidence type="ECO:0000256" key="1">
    <source>
        <dbReference type="ARBA" id="ARBA00004141"/>
    </source>
</evidence>
<comment type="subcellular location">
    <subcellularLocation>
        <location evidence="1">Membrane</location>
        <topology evidence="1">Multi-pass membrane protein</topology>
    </subcellularLocation>
</comment>
<keyword evidence="3 6" id="KW-1133">Transmembrane helix</keyword>
<gene>
    <name evidence="7" type="ORF">PCOR1329_LOCUS23468</name>
</gene>
<name>A0ABN9RTG0_9DINO</name>
<evidence type="ECO:0000313" key="8">
    <source>
        <dbReference type="Proteomes" id="UP001189429"/>
    </source>
</evidence>
<keyword evidence="2 6" id="KW-0812">Transmembrane</keyword>
<evidence type="ECO:0000256" key="5">
    <source>
        <dbReference type="SAM" id="MobiDB-lite"/>
    </source>
</evidence>
<feature type="transmembrane region" description="Helical" evidence="6">
    <location>
        <begin position="270"/>
        <end position="295"/>
    </location>
</feature>
<sequence>MAALAVPRGIRARPPQPCAAPRRARGRRGASTLGTLGAAAVVLAISWRAWHSGGDVAGGPQVDTPAFVLGDKFAKQAAPPTCSFAMGFALYFFGGGGKASETAAIVMIYFGAQTGMNLYMKSVFSQVVVEEGLKGIPIGLLLSSIQQFVAFITFCVFLLVGKLFSIGYQVRKLTSNNEILAVLLFSVSFALNIGLNNFSLSLLAISINMLIRSCLPLSTQISQWLYDTATSKEKKAFVPLEWLLMLTGVVCAALATYAKSQATGGGTGDSAALVMGVIVCVASIFSGALNMVLAVPGVRRGTKMKLNAVDSVCYMALPAGLVLLVPALLVPHPMSRWEGFEGRYMTDWEAATVALSLLLGLESVPAGGYGTLFLLAVLGNLGAFTGYSLLKTKAK</sequence>
<feature type="transmembrane region" description="Helical" evidence="6">
    <location>
        <begin position="307"/>
        <end position="329"/>
    </location>
</feature>
<feature type="region of interest" description="Disordered" evidence="5">
    <location>
        <begin position="1"/>
        <end position="26"/>
    </location>
</feature>
<reference evidence="7" key="1">
    <citation type="submission" date="2023-10" db="EMBL/GenBank/DDBJ databases">
        <authorList>
            <person name="Chen Y."/>
            <person name="Shah S."/>
            <person name="Dougan E. K."/>
            <person name="Thang M."/>
            <person name="Chan C."/>
        </authorList>
    </citation>
    <scope>NUCLEOTIDE SEQUENCE [LARGE SCALE GENOMIC DNA]</scope>
</reference>
<feature type="transmembrane region" description="Helical" evidence="6">
    <location>
        <begin position="236"/>
        <end position="258"/>
    </location>
</feature>
<feature type="transmembrane region" description="Helical" evidence="6">
    <location>
        <begin position="30"/>
        <end position="50"/>
    </location>
</feature>
<dbReference type="Proteomes" id="UP001189429">
    <property type="component" value="Unassembled WGS sequence"/>
</dbReference>
<dbReference type="InterPro" id="IPR050186">
    <property type="entry name" value="TPT_transporter"/>
</dbReference>
<dbReference type="PANTHER" id="PTHR11132">
    <property type="entry name" value="SOLUTE CARRIER FAMILY 35"/>
    <property type="match status" value="1"/>
</dbReference>
<evidence type="ECO:0000256" key="6">
    <source>
        <dbReference type="SAM" id="Phobius"/>
    </source>
</evidence>
<evidence type="ECO:0008006" key="9">
    <source>
        <dbReference type="Google" id="ProtNLM"/>
    </source>
</evidence>
<organism evidence="7 8">
    <name type="scientific">Prorocentrum cordatum</name>
    <dbReference type="NCBI Taxonomy" id="2364126"/>
    <lineage>
        <taxon>Eukaryota</taxon>
        <taxon>Sar</taxon>
        <taxon>Alveolata</taxon>
        <taxon>Dinophyceae</taxon>
        <taxon>Prorocentrales</taxon>
        <taxon>Prorocentraceae</taxon>
        <taxon>Prorocentrum</taxon>
    </lineage>
</organism>
<feature type="transmembrane region" description="Helical" evidence="6">
    <location>
        <begin position="173"/>
        <end position="191"/>
    </location>
</feature>
<accession>A0ABN9RTG0</accession>
<keyword evidence="8" id="KW-1185">Reference proteome</keyword>
<evidence type="ECO:0000256" key="3">
    <source>
        <dbReference type="ARBA" id="ARBA00022989"/>
    </source>
</evidence>
<feature type="transmembrane region" description="Helical" evidence="6">
    <location>
        <begin position="366"/>
        <end position="390"/>
    </location>
</feature>
<evidence type="ECO:0000256" key="2">
    <source>
        <dbReference type="ARBA" id="ARBA00022692"/>
    </source>
</evidence>
<comment type="caution">
    <text evidence="7">The sequence shown here is derived from an EMBL/GenBank/DDBJ whole genome shotgun (WGS) entry which is preliminary data.</text>
</comment>
<dbReference type="EMBL" id="CAUYUJ010007947">
    <property type="protein sequence ID" value="CAK0822431.1"/>
    <property type="molecule type" value="Genomic_DNA"/>
</dbReference>
<feature type="transmembrane region" description="Helical" evidence="6">
    <location>
        <begin position="140"/>
        <end position="161"/>
    </location>
</feature>
<protein>
    <recommendedName>
        <fullName evidence="9">Protein RFT1 homolog</fullName>
    </recommendedName>
</protein>
<keyword evidence="4 6" id="KW-0472">Membrane</keyword>
<evidence type="ECO:0000313" key="7">
    <source>
        <dbReference type="EMBL" id="CAK0822431.1"/>
    </source>
</evidence>
<evidence type="ECO:0000256" key="4">
    <source>
        <dbReference type="ARBA" id="ARBA00023136"/>
    </source>
</evidence>